<proteinExistence type="predicted"/>
<dbReference type="Gene3D" id="3.30.465.10">
    <property type="match status" value="1"/>
</dbReference>
<dbReference type="Pfam" id="PF01565">
    <property type="entry name" value="FAD_binding_4"/>
    <property type="match status" value="1"/>
</dbReference>
<organism evidence="2 3">
    <name type="scientific">Gigaspora rosea</name>
    <dbReference type="NCBI Taxonomy" id="44941"/>
    <lineage>
        <taxon>Eukaryota</taxon>
        <taxon>Fungi</taxon>
        <taxon>Fungi incertae sedis</taxon>
        <taxon>Mucoromycota</taxon>
        <taxon>Glomeromycotina</taxon>
        <taxon>Glomeromycetes</taxon>
        <taxon>Diversisporales</taxon>
        <taxon>Gigasporaceae</taxon>
        <taxon>Gigaspora</taxon>
    </lineage>
</organism>
<dbReference type="STRING" id="44941.A0A397UE04"/>
<reference evidence="2 3" key="1">
    <citation type="submission" date="2018-06" db="EMBL/GenBank/DDBJ databases">
        <title>Comparative genomics reveals the genomic features of Rhizophagus irregularis, R. cerebriforme, R. diaphanum and Gigaspora rosea, and their symbiotic lifestyle signature.</title>
        <authorList>
            <person name="Morin E."/>
            <person name="San Clemente H."/>
            <person name="Chen E.C.H."/>
            <person name="De La Providencia I."/>
            <person name="Hainaut M."/>
            <person name="Kuo A."/>
            <person name="Kohler A."/>
            <person name="Murat C."/>
            <person name="Tang N."/>
            <person name="Roy S."/>
            <person name="Loubradou J."/>
            <person name="Henrissat B."/>
            <person name="Grigoriev I.V."/>
            <person name="Corradi N."/>
            <person name="Roux C."/>
            <person name="Martin F.M."/>
        </authorList>
    </citation>
    <scope>NUCLEOTIDE SEQUENCE [LARGE SCALE GENOMIC DNA]</scope>
    <source>
        <strain evidence="2 3">DAOM 194757</strain>
    </source>
</reference>
<dbReference type="Gene3D" id="3.40.462.20">
    <property type="match status" value="1"/>
</dbReference>
<comment type="caution">
    <text evidence="2">The sequence shown here is derived from an EMBL/GenBank/DDBJ whole genome shotgun (WGS) entry which is preliminary data.</text>
</comment>
<dbReference type="InterPro" id="IPR016166">
    <property type="entry name" value="FAD-bd_PCMH"/>
</dbReference>
<dbReference type="OrthoDB" id="9983560at2759"/>
<dbReference type="GO" id="GO:0071949">
    <property type="term" value="F:FAD binding"/>
    <property type="evidence" value="ECO:0007669"/>
    <property type="project" value="InterPro"/>
</dbReference>
<dbReference type="EMBL" id="QKWP01001516">
    <property type="protein sequence ID" value="RIB08380.1"/>
    <property type="molecule type" value="Genomic_DNA"/>
</dbReference>
<evidence type="ECO:0000313" key="3">
    <source>
        <dbReference type="Proteomes" id="UP000266673"/>
    </source>
</evidence>
<protein>
    <recommendedName>
        <fullName evidence="1">FAD-binding PCMH-type domain-containing protein</fullName>
    </recommendedName>
</protein>
<evidence type="ECO:0000259" key="1">
    <source>
        <dbReference type="PROSITE" id="PS51387"/>
    </source>
</evidence>
<dbReference type="PROSITE" id="PS51387">
    <property type="entry name" value="FAD_PCMH"/>
    <property type="match status" value="1"/>
</dbReference>
<dbReference type="InterPro" id="IPR016169">
    <property type="entry name" value="FAD-bd_PCMH_sub2"/>
</dbReference>
<accession>A0A397UE04</accession>
<dbReference type="AlphaFoldDB" id="A0A397UE04"/>
<dbReference type="Proteomes" id="UP000266673">
    <property type="component" value="Unassembled WGS sequence"/>
</dbReference>
<feature type="non-terminal residue" evidence="2">
    <location>
        <position position="389"/>
    </location>
</feature>
<dbReference type="InterPro" id="IPR036318">
    <property type="entry name" value="FAD-bd_PCMH-like_sf"/>
</dbReference>
<evidence type="ECO:0000313" key="2">
    <source>
        <dbReference type="EMBL" id="RIB08380.1"/>
    </source>
</evidence>
<dbReference type="PANTHER" id="PTHR32448">
    <property type="entry name" value="OS08G0158400 PROTEIN"/>
    <property type="match status" value="1"/>
</dbReference>
<feature type="domain" description="FAD-binding PCMH-type" evidence="1">
    <location>
        <begin position="1"/>
        <end position="173"/>
    </location>
</feature>
<dbReference type="InterPro" id="IPR006094">
    <property type="entry name" value="Oxid_FAD_bind_N"/>
</dbReference>
<name>A0A397UE04_9GLOM</name>
<sequence length="389" mass="43809">MVYFPIAFVHPLDEFDVQSAIQCAAKLNIPTVARSGGHSYEAYSLGGQDCSLVINLGHFKNITIDTISQTAVIGTGIPVKPLYHKVHEHWFAFPAGLCPLVGVGGHMMGGGMGFLSRKFGMAADNILDAQIVLANGTVVYSAKEYPELLWAIRGAGNAGYGIITALTLRIHPIPKIVTRLIINYDFDQTPLLFSVLDQLGPNFHQNLTLYVVINSDSDTGPSTSIDCIYLGSADEFRQHVDVQEFIKLSKPKNVTYIENDLYYFQVVKNMTLHGYYKSPSFFFDQRGIPDEGIKYYMQFMKTFKCRAHSKTLLIAGGKVNEISRNEIAYVHRGFKYHIAMAVPFPDAHSEETKECIQELEKFNKHFLQNYASYECYQNLIDRQLDNWQC</sequence>
<dbReference type="SUPFAM" id="SSF56176">
    <property type="entry name" value="FAD-binding/transporter-associated domain-like"/>
    <property type="match status" value="1"/>
</dbReference>
<keyword evidence="3" id="KW-1185">Reference proteome</keyword>
<gene>
    <name evidence="2" type="ORF">C2G38_2006315</name>
</gene>